<dbReference type="InterPro" id="IPR046117">
    <property type="entry name" value="DUF6054"/>
</dbReference>
<dbReference type="Pfam" id="PF19524">
    <property type="entry name" value="DUF6054"/>
    <property type="match status" value="1"/>
</dbReference>
<evidence type="ECO:0000313" key="1">
    <source>
        <dbReference type="EMBL" id="HIU93718.1"/>
    </source>
</evidence>
<protein>
    <submittedName>
        <fullName evidence="1">Uncharacterized protein</fullName>
    </submittedName>
</protein>
<proteinExistence type="predicted"/>
<name>A0A9D1N1Y8_9FIRM</name>
<dbReference type="AlphaFoldDB" id="A0A9D1N1Y8"/>
<sequence>MAAFTCTLRCGIDEALRALEDAVLGGSVSATREAAEELVSGGCRCAVRVYERYSALGGNRVSLSLTLLGGGPCTELCAVASGGSQALFFKINTFGEEAFLDCVRAAAERLC</sequence>
<organism evidence="1 2">
    <name type="scientific">Candidatus Aphodomorpha intestinavium</name>
    <dbReference type="NCBI Taxonomy" id="2840672"/>
    <lineage>
        <taxon>Bacteria</taxon>
        <taxon>Bacillati</taxon>
        <taxon>Bacillota</taxon>
        <taxon>Clostridia</taxon>
        <taxon>Eubacteriales</taxon>
        <taxon>Candidatus Aphodomorpha</taxon>
    </lineage>
</organism>
<dbReference type="Proteomes" id="UP000824128">
    <property type="component" value="Unassembled WGS sequence"/>
</dbReference>
<gene>
    <name evidence="1" type="ORF">IAD24_01025</name>
</gene>
<dbReference type="EMBL" id="DVNZ01000034">
    <property type="protein sequence ID" value="HIU93718.1"/>
    <property type="molecule type" value="Genomic_DNA"/>
</dbReference>
<accession>A0A9D1N1Y8</accession>
<reference evidence="1" key="2">
    <citation type="journal article" date="2021" name="PeerJ">
        <title>Extensive microbial diversity within the chicken gut microbiome revealed by metagenomics and culture.</title>
        <authorList>
            <person name="Gilroy R."/>
            <person name="Ravi A."/>
            <person name="Getino M."/>
            <person name="Pursley I."/>
            <person name="Horton D.L."/>
            <person name="Alikhan N.F."/>
            <person name="Baker D."/>
            <person name="Gharbi K."/>
            <person name="Hall N."/>
            <person name="Watson M."/>
            <person name="Adriaenssens E.M."/>
            <person name="Foster-Nyarko E."/>
            <person name="Jarju S."/>
            <person name="Secka A."/>
            <person name="Antonio M."/>
            <person name="Oren A."/>
            <person name="Chaudhuri R.R."/>
            <person name="La Ragione R."/>
            <person name="Hildebrand F."/>
            <person name="Pallen M.J."/>
        </authorList>
    </citation>
    <scope>NUCLEOTIDE SEQUENCE</scope>
    <source>
        <strain evidence="1">ChiGjej2B2-16831</strain>
    </source>
</reference>
<comment type="caution">
    <text evidence="1">The sequence shown here is derived from an EMBL/GenBank/DDBJ whole genome shotgun (WGS) entry which is preliminary data.</text>
</comment>
<reference evidence="1" key="1">
    <citation type="submission" date="2020-10" db="EMBL/GenBank/DDBJ databases">
        <authorList>
            <person name="Gilroy R."/>
        </authorList>
    </citation>
    <scope>NUCLEOTIDE SEQUENCE</scope>
    <source>
        <strain evidence="1">ChiGjej2B2-16831</strain>
    </source>
</reference>
<evidence type="ECO:0000313" key="2">
    <source>
        <dbReference type="Proteomes" id="UP000824128"/>
    </source>
</evidence>